<proteinExistence type="predicted"/>
<dbReference type="Pfam" id="PF00072">
    <property type="entry name" value="Response_reg"/>
    <property type="match status" value="1"/>
</dbReference>
<evidence type="ECO:0000256" key="2">
    <source>
        <dbReference type="PROSITE-ProRule" id="PRU00169"/>
    </source>
</evidence>
<comment type="caution">
    <text evidence="4">The sequence shown here is derived from an EMBL/GenBank/DDBJ whole genome shotgun (WGS) entry which is preliminary data.</text>
</comment>
<feature type="modified residue" description="4-aspartylphosphate" evidence="2">
    <location>
        <position position="51"/>
    </location>
</feature>
<dbReference type="SUPFAM" id="SSF52172">
    <property type="entry name" value="CheY-like"/>
    <property type="match status" value="1"/>
</dbReference>
<dbReference type="PANTHER" id="PTHR44591">
    <property type="entry name" value="STRESS RESPONSE REGULATOR PROTEIN 1"/>
    <property type="match status" value="1"/>
</dbReference>
<evidence type="ECO:0000313" key="4">
    <source>
        <dbReference type="EMBL" id="MXP10473.1"/>
    </source>
</evidence>
<protein>
    <submittedName>
        <fullName evidence="4">Response regulator</fullName>
    </submittedName>
</protein>
<dbReference type="RefSeq" id="WP_160617070.1">
    <property type="nucleotide sequence ID" value="NZ_WTYR01000001.1"/>
</dbReference>
<gene>
    <name evidence="4" type="ORF">GRI68_09815</name>
</gene>
<dbReference type="InterPro" id="IPR050595">
    <property type="entry name" value="Bact_response_regulator"/>
</dbReference>
<dbReference type="PANTHER" id="PTHR44591:SF23">
    <property type="entry name" value="CHEY SUBFAMILY"/>
    <property type="match status" value="1"/>
</dbReference>
<evidence type="ECO:0000259" key="3">
    <source>
        <dbReference type="PROSITE" id="PS50110"/>
    </source>
</evidence>
<keyword evidence="1 2" id="KW-0597">Phosphoprotein</keyword>
<keyword evidence="5" id="KW-1185">Reference proteome</keyword>
<dbReference type="Proteomes" id="UP000429229">
    <property type="component" value="Unassembled WGS sequence"/>
</dbReference>
<name>A0A6I4U6I2_9SPHN</name>
<dbReference type="InterPro" id="IPR001789">
    <property type="entry name" value="Sig_transdc_resp-reg_receiver"/>
</dbReference>
<dbReference type="InterPro" id="IPR011006">
    <property type="entry name" value="CheY-like_superfamily"/>
</dbReference>
<dbReference type="EMBL" id="WTYR01000001">
    <property type="protein sequence ID" value="MXP10473.1"/>
    <property type="molecule type" value="Genomic_DNA"/>
</dbReference>
<evidence type="ECO:0000256" key="1">
    <source>
        <dbReference type="ARBA" id="ARBA00022553"/>
    </source>
</evidence>
<dbReference type="GO" id="GO:0000160">
    <property type="term" value="P:phosphorelay signal transduction system"/>
    <property type="evidence" value="ECO:0007669"/>
    <property type="project" value="InterPro"/>
</dbReference>
<dbReference type="AlphaFoldDB" id="A0A6I4U6I2"/>
<reference evidence="4 5" key="1">
    <citation type="submission" date="2019-12" db="EMBL/GenBank/DDBJ databases">
        <title>Genomic-based taxomic classification of the family Erythrobacteraceae.</title>
        <authorList>
            <person name="Xu L."/>
        </authorList>
    </citation>
    <scope>NUCLEOTIDE SEQUENCE [LARGE SCALE GENOMIC DNA]</scope>
    <source>
        <strain evidence="4 5">LMG 29519</strain>
    </source>
</reference>
<dbReference type="OrthoDB" id="9786101at2"/>
<feature type="domain" description="Response regulatory" evidence="3">
    <location>
        <begin position="1"/>
        <end position="121"/>
    </location>
</feature>
<organism evidence="4 5">
    <name type="scientific">Alteriqipengyuania halimionae</name>
    <dbReference type="NCBI Taxonomy" id="1926630"/>
    <lineage>
        <taxon>Bacteria</taxon>
        <taxon>Pseudomonadati</taxon>
        <taxon>Pseudomonadota</taxon>
        <taxon>Alphaproteobacteria</taxon>
        <taxon>Sphingomonadales</taxon>
        <taxon>Erythrobacteraceae</taxon>
        <taxon>Alteriqipengyuania</taxon>
    </lineage>
</organism>
<dbReference type="Gene3D" id="3.40.50.2300">
    <property type="match status" value="1"/>
</dbReference>
<evidence type="ECO:0000313" key="5">
    <source>
        <dbReference type="Proteomes" id="UP000429229"/>
    </source>
</evidence>
<dbReference type="SMART" id="SM00448">
    <property type="entry name" value="REC"/>
    <property type="match status" value="1"/>
</dbReference>
<dbReference type="PROSITE" id="PS50110">
    <property type="entry name" value="RESPONSE_REGULATORY"/>
    <property type="match status" value="1"/>
</dbReference>
<accession>A0A6I4U6I2</accession>
<sequence length="125" mass="14162">MILVVEDEADVREELVEMLQLRRFDVRGAARVAEGLDRVRSASLPLTLLTDLRLREGSGLDLIREIKSDATLCQKVERSILMTGHIDLTEQVQRDIARYNIPLLFKPVDFEELLPLLKQHAAADG</sequence>